<dbReference type="GO" id="GO:0044781">
    <property type="term" value="P:bacterial-type flagellum organization"/>
    <property type="evidence" value="ECO:0007669"/>
    <property type="project" value="UniProtKB-UniRule"/>
</dbReference>
<evidence type="ECO:0000313" key="8">
    <source>
        <dbReference type="EMBL" id="MBC2768513.1"/>
    </source>
</evidence>
<evidence type="ECO:0000256" key="1">
    <source>
        <dbReference type="ARBA" id="ARBA00010577"/>
    </source>
</evidence>
<keyword evidence="9" id="KW-1185">Reference proteome</keyword>
<evidence type="ECO:0000256" key="3">
    <source>
        <dbReference type="ARBA" id="ARBA00022795"/>
    </source>
</evidence>
<comment type="similarity">
    <text evidence="1 5">Belongs to the FlgD family.</text>
</comment>
<protein>
    <recommendedName>
        <fullName evidence="2 5">Basal-body rod modification protein FlgD</fullName>
    </recommendedName>
</protein>
<accession>A0A842HJW0</accession>
<organism evidence="8 9">
    <name type="scientific">Pusillimonas minor</name>
    <dbReference type="NCBI Taxonomy" id="2697024"/>
    <lineage>
        <taxon>Bacteria</taxon>
        <taxon>Pseudomonadati</taxon>
        <taxon>Pseudomonadota</taxon>
        <taxon>Betaproteobacteria</taxon>
        <taxon>Burkholderiales</taxon>
        <taxon>Alcaligenaceae</taxon>
        <taxon>Pusillimonas</taxon>
    </lineage>
</organism>
<dbReference type="Pfam" id="PF03963">
    <property type="entry name" value="FlgD"/>
    <property type="match status" value="1"/>
</dbReference>
<keyword evidence="8" id="KW-0966">Cell projection</keyword>
<evidence type="ECO:0000256" key="5">
    <source>
        <dbReference type="RuleBase" id="RU362076"/>
    </source>
</evidence>
<dbReference type="Gene3D" id="2.30.30.910">
    <property type="match status" value="1"/>
</dbReference>
<evidence type="ECO:0000256" key="2">
    <source>
        <dbReference type="ARBA" id="ARBA00016013"/>
    </source>
</evidence>
<reference evidence="8 9" key="1">
    <citation type="submission" date="2020-08" db="EMBL/GenBank/DDBJ databases">
        <title>Paraeoetvoesia sp. YC-7-48 draft genome sequence.</title>
        <authorList>
            <person name="Yao L."/>
        </authorList>
    </citation>
    <scope>NUCLEOTIDE SEQUENCE [LARGE SCALE GENOMIC DNA]</scope>
    <source>
        <strain evidence="9">YC-7-48</strain>
    </source>
</reference>
<sequence>MATVNPNAPAVNSASLAAATAAASKRAEDAKNQFMTLLVTQLRNQDPLSPMDNAQFTSQLAQLETVNGITQLNNTLLALSGQLDMTQSMQAASLIGKGVLVTGNKISLGSSQVDGETVKVATPFGVDLISSAQKVVVTIQDGSGRAVRTIELGATPSGVLSMEWDGLDDAGQPVADGAYSVQVAATGAEGVAVSSEALTYGKVSSVAYASDGVRLDLGLVGSRSLFDIRKIM</sequence>
<keyword evidence="3 5" id="KW-1005">Bacterial flagellum biogenesis</keyword>
<keyword evidence="8" id="KW-0969">Cilium</keyword>
<feature type="domain" description="FlgD/Vpr Ig-like" evidence="6">
    <location>
        <begin position="121"/>
        <end position="188"/>
    </location>
</feature>
<evidence type="ECO:0000256" key="4">
    <source>
        <dbReference type="ARBA" id="ARBA00024746"/>
    </source>
</evidence>
<dbReference type="InterPro" id="IPR025963">
    <property type="entry name" value="FLgD_Tudor"/>
</dbReference>
<evidence type="ECO:0000259" key="6">
    <source>
        <dbReference type="Pfam" id="PF13860"/>
    </source>
</evidence>
<proteinExistence type="inferred from homology"/>
<dbReference type="InterPro" id="IPR025965">
    <property type="entry name" value="FlgD/Vpr_Ig-like"/>
</dbReference>
<comment type="caution">
    <text evidence="8">The sequence shown here is derived from an EMBL/GenBank/DDBJ whole genome shotgun (WGS) entry which is preliminary data.</text>
</comment>
<dbReference type="InterPro" id="IPR005648">
    <property type="entry name" value="FlgD"/>
</dbReference>
<dbReference type="Pfam" id="PF13860">
    <property type="entry name" value="FlgD_ig"/>
    <property type="match status" value="1"/>
</dbReference>
<dbReference type="RefSeq" id="WP_185778353.1">
    <property type="nucleotide sequence ID" value="NZ_JACJUU010000001.1"/>
</dbReference>
<comment type="function">
    <text evidence="4 5">Required for flagellar hook formation. May act as a scaffolding protein.</text>
</comment>
<name>A0A842HJW0_9BURK</name>
<evidence type="ECO:0000259" key="7">
    <source>
        <dbReference type="Pfam" id="PF13861"/>
    </source>
</evidence>
<dbReference type="Proteomes" id="UP000545386">
    <property type="component" value="Unassembled WGS sequence"/>
</dbReference>
<dbReference type="Gene3D" id="2.60.40.4070">
    <property type="match status" value="1"/>
</dbReference>
<evidence type="ECO:0000313" key="9">
    <source>
        <dbReference type="Proteomes" id="UP000545386"/>
    </source>
</evidence>
<dbReference type="Pfam" id="PF13861">
    <property type="entry name" value="FLgD_tudor"/>
    <property type="match status" value="1"/>
</dbReference>
<dbReference type="AlphaFoldDB" id="A0A842HJW0"/>
<dbReference type="EMBL" id="JACJUU010000001">
    <property type="protein sequence ID" value="MBC2768513.1"/>
    <property type="molecule type" value="Genomic_DNA"/>
</dbReference>
<feature type="domain" description="FlgD Tudor-like" evidence="7">
    <location>
        <begin position="87"/>
        <end position="229"/>
    </location>
</feature>
<keyword evidence="8" id="KW-0282">Flagellum</keyword>
<gene>
    <name evidence="8" type="primary">flgD</name>
    <name evidence="8" type="ORF">GTU67_01120</name>
</gene>